<evidence type="ECO:0000256" key="5">
    <source>
        <dbReference type="ARBA" id="ARBA00022840"/>
    </source>
</evidence>
<accession>A0A6G0WXY9</accession>
<proteinExistence type="inferred from homology"/>
<keyword evidence="1 7" id="KW-0723">Serine/threonine-protein kinase</keyword>
<keyword evidence="4" id="KW-0418">Kinase</keyword>
<dbReference type="Pfam" id="PF07714">
    <property type="entry name" value="PK_Tyr_Ser-Thr"/>
    <property type="match status" value="1"/>
</dbReference>
<dbReference type="SUPFAM" id="SSF56112">
    <property type="entry name" value="Protein kinase-like (PK-like)"/>
    <property type="match status" value="1"/>
</dbReference>
<reference evidence="9 10" key="1">
    <citation type="submission" date="2019-07" db="EMBL/GenBank/DDBJ databases">
        <title>Genomics analysis of Aphanomyces spp. identifies a new class of oomycete effector associated with host adaptation.</title>
        <authorList>
            <person name="Gaulin E."/>
        </authorList>
    </citation>
    <scope>NUCLEOTIDE SEQUENCE [LARGE SCALE GENOMIC DNA]</scope>
    <source>
        <strain evidence="9 10">ATCC 201684</strain>
    </source>
</reference>
<sequence length="330" mass="37513">MQRGLEHYERQVSLANIPRDLAFEDRVASCRVQIATRTTAINQSQTVPRSQKGFKIESWMQSSDDVSFNPEDLSTFLGRGGFATVFRGKYQGQDVAAKRFDQIILADSMEWEKLIAKEIKAWQDISHEPFVLTLIGVCTKIPVPILVSELCQTNIRRFVRDCPDAVLPMVYQFACGISSLHRANIIHRDLKGDNVLVTFRNTVAIADFGLSRTAVSLQNTHKIASGTLNWMSPEQYLTARNVTTKFDIWSFGMTMWEIICDKSPYHDCCANEISEAIQTTHDRPNKPDDLSSHLEPLWTLITKCWQKEPTARPSIEDVIAYLESNIHQMS</sequence>
<dbReference type="GO" id="GO:0004674">
    <property type="term" value="F:protein serine/threonine kinase activity"/>
    <property type="evidence" value="ECO:0007669"/>
    <property type="project" value="UniProtKB-KW"/>
</dbReference>
<name>A0A6G0WXY9_9STRA</name>
<dbReference type="VEuPathDB" id="FungiDB:AeMF1_010748"/>
<dbReference type="PRINTS" id="PR00109">
    <property type="entry name" value="TYRKINASE"/>
</dbReference>
<dbReference type="Proteomes" id="UP000481153">
    <property type="component" value="Unassembled WGS sequence"/>
</dbReference>
<dbReference type="AlphaFoldDB" id="A0A6G0WXY9"/>
<organism evidence="9 10">
    <name type="scientific">Aphanomyces euteiches</name>
    <dbReference type="NCBI Taxonomy" id="100861"/>
    <lineage>
        <taxon>Eukaryota</taxon>
        <taxon>Sar</taxon>
        <taxon>Stramenopiles</taxon>
        <taxon>Oomycota</taxon>
        <taxon>Saprolegniomycetes</taxon>
        <taxon>Saprolegniales</taxon>
        <taxon>Verrucalvaceae</taxon>
        <taxon>Aphanomyces</taxon>
    </lineage>
</organism>
<evidence type="ECO:0000256" key="6">
    <source>
        <dbReference type="PROSITE-ProRule" id="PRU10141"/>
    </source>
</evidence>
<gene>
    <name evidence="9" type="ORF">Ae201684_010518</name>
</gene>
<evidence type="ECO:0000256" key="2">
    <source>
        <dbReference type="ARBA" id="ARBA00022679"/>
    </source>
</evidence>
<keyword evidence="10" id="KW-1185">Reference proteome</keyword>
<dbReference type="EMBL" id="VJMJ01000134">
    <property type="protein sequence ID" value="KAF0732409.1"/>
    <property type="molecule type" value="Genomic_DNA"/>
</dbReference>
<dbReference type="GO" id="GO:0005524">
    <property type="term" value="F:ATP binding"/>
    <property type="evidence" value="ECO:0007669"/>
    <property type="project" value="UniProtKB-UniRule"/>
</dbReference>
<evidence type="ECO:0000256" key="3">
    <source>
        <dbReference type="ARBA" id="ARBA00022741"/>
    </source>
</evidence>
<dbReference type="InterPro" id="IPR008271">
    <property type="entry name" value="Ser/Thr_kinase_AS"/>
</dbReference>
<comment type="caution">
    <text evidence="9">The sequence shown here is derived from an EMBL/GenBank/DDBJ whole genome shotgun (WGS) entry which is preliminary data.</text>
</comment>
<dbReference type="InterPro" id="IPR011009">
    <property type="entry name" value="Kinase-like_dom_sf"/>
</dbReference>
<dbReference type="PROSITE" id="PS00108">
    <property type="entry name" value="PROTEIN_KINASE_ST"/>
    <property type="match status" value="1"/>
</dbReference>
<dbReference type="PROSITE" id="PS00107">
    <property type="entry name" value="PROTEIN_KINASE_ATP"/>
    <property type="match status" value="1"/>
</dbReference>
<dbReference type="Gene3D" id="3.30.200.20">
    <property type="entry name" value="Phosphorylase Kinase, domain 1"/>
    <property type="match status" value="1"/>
</dbReference>
<evidence type="ECO:0000256" key="7">
    <source>
        <dbReference type="RuleBase" id="RU000304"/>
    </source>
</evidence>
<protein>
    <recommendedName>
        <fullName evidence="8">Protein kinase domain-containing protein</fullName>
    </recommendedName>
</protein>
<dbReference type="PANTHER" id="PTHR44329">
    <property type="entry name" value="SERINE/THREONINE-PROTEIN KINASE TNNI3K-RELATED"/>
    <property type="match status" value="1"/>
</dbReference>
<dbReference type="InterPro" id="IPR001245">
    <property type="entry name" value="Ser-Thr/Tyr_kinase_cat_dom"/>
</dbReference>
<feature type="domain" description="Protein kinase" evidence="8">
    <location>
        <begin position="71"/>
        <end position="330"/>
    </location>
</feature>
<keyword evidence="5 6" id="KW-0067">ATP-binding</keyword>
<dbReference type="PANTHER" id="PTHR44329:SF288">
    <property type="entry name" value="MITOGEN-ACTIVATED PROTEIN KINASE KINASE KINASE 20"/>
    <property type="match status" value="1"/>
</dbReference>
<dbReference type="PROSITE" id="PS50011">
    <property type="entry name" value="PROTEIN_KINASE_DOM"/>
    <property type="match status" value="1"/>
</dbReference>
<dbReference type="InterPro" id="IPR017441">
    <property type="entry name" value="Protein_kinase_ATP_BS"/>
</dbReference>
<evidence type="ECO:0000256" key="1">
    <source>
        <dbReference type="ARBA" id="ARBA00022527"/>
    </source>
</evidence>
<dbReference type="InterPro" id="IPR051681">
    <property type="entry name" value="Ser/Thr_Kinases-Pseudokinases"/>
</dbReference>
<evidence type="ECO:0000256" key="4">
    <source>
        <dbReference type="ARBA" id="ARBA00022777"/>
    </source>
</evidence>
<comment type="similarity">
    <text evidence="7">Belongs to the protein kinase superfamily.</text>
</comment>
<dbReference type="Gene3D" id="1.10.510.10">
    <property type="entry name" value="Transferase(Phosphotransferase) domain 1"/>
    <property type="match status" value="1"/>
</dbReference>
<dbReference type="SMART" id="SM00220">
    <property type="entry name" value="S_TKc"/>
    <property type="match status" value="1"/>
</dbReference>
<feature type="binding site" evidence="6">
    <location>
        <position position="98"/>
    </location>
    <ligand>
        <name>ATP</name>
        <dbReference type="ChEBI" id="CHEBI:30616"/>
    </ligand>
</feature>
<evidence type="ECO:0000313" key="9">
    <source>
        <dbReference type="EMBL" id="KAF0732409.1"/>
    </source>
</evidence>
<evidence type="ECO:0000313" key="10">
    <source>
        <dbReference type="Proteomes" id="UP000481153"/>
    </source>
</evidence>
<keyword evidence="2" id="KW-0808">Transferase</keyword>
<keyword evidence="3 6" id="KW-0547">Nucleotide-binding</keyword>
<dbReference type="InterPro" id="IPR000719">
    <property type="entry name" value="Prot_kinase_dom"/>
</dbReference>
<evidence type="ECO:0000259" key="8">
    <source>
        <dbReference type="PROSITE" id="PS50011"/>
    </source>
</evidence>